<dbReference type="PROSITE" id="PS51257">
    <property type="entry name" value="PROKAR_LIPOPROTEIN"/>
    <property type="match status" value="1"/>
</dbReference>
<dbReference type="EMBL" id="SNYV01000011">
    <property type="protein sequence ID" value="TDQ79165.1"/>
    <property type="molecule type" value="Genomic_DNA"/>
</dbReference>
<evidence type="ECO:0000259" key="6">
    <source>
        <dbReference type="Pfam" id="PF07980"/>
    </source>
</evidence>
<dbReference type="SUPFAM" id="SSF48452">
    <property type="entry name" value="TPR-like"/>
    <property type="match status" value="1"/>
</dbReference>
<evidence type="ECO:0000313" key="8">
    <source>
        <dbReference type="EMBL" id="TDQ79165.1"/>
    </source>
</evidence>
<evidence type="ECO:0000256" key="1">
    <source>
        <dbReference type="ARBA" id="ARBA00004442"/>
    </source>
</evidence>
<reference evidence="8 9" key="1">
    <citation type="submission" date="2019-03" db="EMBL/GenBank/DDBJ databases">
        <title>Genomic Encyclopedia of Archaeal and Bacterial Type Strains, Phase II (KMG-II): from individual species to whole genera.</title>
        <authorList>
            <person name="Goeker M."/>
        </authorList>
    </citation>
    <scope>NUCLEOTIDE SEQUENCE [LARGE SCALE GENOMIC DNA]</scope>
    <source>
        <strain evidence="8 9">DSM 28353</strain>
    </source>
</reference>
<comment type="caution">
    <text evidence="8">The sequence shown here is derived from an EMBL/GenBank/DDBJ whole genome shotgun (WGS) entry which is preliminary data.</text>
</comment>
<proteinExistence type="inferred from homology"/>
<comment type="similarity">
    <text evidence="2">Belongs to the SusD family.</text>
</comment>
<dbReference type="InterPro" id="IPR033985">
    <property type="entry name" value="SusD-like_N"/>
</dbReference>
<dbReference type="Pfam" id="PF14322">
    <property type="entry name" value="SusD-like_3"/>
    <property type="match status" value="1"/>
</dbReference>
<dbReference type="GO" id="GO:0009279">
    <property type="term" value="C:cell outer membrane"/>
    <property type="evidence" value="ECO:0007669"/>
    <property type="project" value="UniProtKB-SubCell"/>
</dbReference>
<gene>
    <name evidence="8" type="ORF">CLV99_0597</name>
</gene>
<keyword evidence="4" id="KW-0472">Membrane</keyword>
<evidence type="ECO:0000256" key="2">
    <source>
        <dbReference type="ARBA" id="ARBA00006275"/>
    </source>
</evidence>
<evidence type="ECO:0000313" key="9">
    <source>
        <dbReference type="Proteomes" id="UP000295292"/>
    </source>
</evidence>
<dbReference type="InterPro" id="IPR011990">
    <property type="entry name" value="TPR-like_helical_dom_sf"/>
</dbReference>
<dbReference type="InterPro" id="IPR012944">
    <property type="entry name" value="SusD_RagB_dom"/>
</dbReference>
<evidence type="ECO:0000256" key="4">
    <source>
        <dbReference type="ARBA" id="ARBA00023136"/>
    </source>
</evidence>
<name>A0A4R6WLH1_9SPHI</name>
<dbReference type="Pfam" id="PF07980">
    <property type="entry name" value="SusD_RagB"/>
    <property type="match status" value="1"/>
</dbReference>
<keyword evidence="9" id="KW-1185">Reference proteome</keyword>
<keyword evidence="5" id="KW-0998">Cell outer membrane</keyword>
<evidence type="ECO:0000256" key="5">
    <source>
        <dbReference type="ARBA" id="ARBA00023237"/>
    </source>
</evidence>
<evidence type="ECO:0000259" key="7">
    <source>
        <dbReference type="Pfam" id="PF14322"/>
    </source>
</evidence>
<dbReference type="Proteomes" id="UP000295292">
    <property type="component" value="Unassembled WGS sequence"/>
</dbReference>
<accession>A0A4R6WLH1</accession>
<feature type="domain" description="RagB/SusD" evidence="6">
    <location>
        <begin position="354"/>
        <end position="426"/>
    </location>
</feature>
<dbReference type="AlphaFoldDB" id="A0A4R6WLH1"/>
<organism evidence="8 9">
    <name type="scientific">Sphingobacterium yanglingense</name>
    <dbReference type="NCBI Taxonomy" id="1437280"/>
    <lineage>
        <taxon>Bacteria</taxon>
        <taxon>Pseudomonadati</taxon>
        <taxon>Bacteroidota</taxon>
        <taxon>Sphingobacteriia</taxon>
        <taxon>Sphingobacteriales</taxon>
        <taxon>Sphingobacteriaceae</taxon>
        <taxon>Sphingobacterium</taxon>
    </lineage>
</organism>
<keyword evidence="3" id="KW-0732">Signal</keyword>
<evidence type="ECO:0000256" key="3">
    <source>
        <dbReference type="ARBA" id="ARBA00022729"/>
    </source>
</evidence>
<protein>
    <submittedName>
        <fullName evidence="8">SusD-like starch-binding protein associating with outer membrane</fullName>
    </submittedName>
</protein>
<dbReference type="Gene3D" id="1.25.40.390">
    <property type="match status" value="1"/>
</dbReference>
<feature type="domain" description="SusD-like N-terminal" evidence="7">
    <location>
        <begin position="20"/>
        <end position="225"/>
    </location>
</feature>
<sequence>MKILSTLAGIGILLLSSCEKYLDIKPKGYVIPQTVEEYERILNNAKMTKLLSDGIEKLADDFYNPELVKDNRIQEVDYRLYFWLPQPYTTPEDYSYYSYWNIMYAAIYQYNAILNGIDKATGATEERKKIAKAKALVGRSICYFYLANLYCQQYNEASATSDSGIPLVTSNDITQKLPTRGTVKQTFDFIIKGFEEGIPNLPVTSLTNFEINRAGAYGWLARTYLSMNKYKEAALAAEEALKINNTLVDYNTQYAVFQPEEGPAIYTPKNGHIFTRPIEQPENLNIVYYGYTRGMAFQYIAGETELLFEPKDLRRINLVPSYISNGKPYAQWDKKYMYMGYSSYEYSAGPATPEMHLIKAEGLARNGQLTEALIPLNLLRKNRIAAEVYQPIISTNKNAVLDIIYKERRRELLFKGLRWFDMRRLNSDPDFGFTAKHELSDGTFIELTPSSPRYVLSIPDPAITDGIIQNP</sequence>
<comment type="subcellular location">
    <subcellularLocation>
        <location evidence="1">Cell outer membrane</location>
    </subcellularLocation>
</comment>